<evidence type="ECO:0000313" key="3">
    <source>
        <dbReference type="Proteomes" id="UP001363151"/>
    </source>
</evidence>
<feature type="region of interest" description="Disordered" evidence="1">
    <location>
        <begin position="221"/>
        <end position="324"/>
    </location>
</feature>
<feature type="compositionally biased region" description="Basic residues" evidence="1">
    <location>
        <begin position="271"/>
        <end position="283"/>
    </location>
</feature>
<proteinExistence type="predicted"/>
<keyword evidence="3" id="KW-1185">Reference proteome</keyword>
<evidence type="ECO:0000313" key="2">
    <source>
        <dbReference type="EMBL" id="KAK7247923.1"/>
    </source>
</evidence>
<dbReference type="EMBL" id="JBBJCI010000124">
    <property type="protein sequence ID" value="KAK7247923.1"/>
    <property type="molecule type" value="Genomic_DNA"/>
</dbReference>
<accession>A0ABR1G402</accession>
<protein>
    <submittedName>
        <fullName evidence="2">Uncharacterized protein</fullName>
    </submittedName>
</protein>
<name>A0ABR1G402_AURAN</name>
<reference evidence="2 3" key="1">
    <citation type="submission" date="2024-03" db="EMBL/GenBank/DDBJ databases">
        <title>Aureococcus anophagefferens CCMP1851 and Kratosvirus quantuckense: Draft genome of a second virus-susceptible host strain in the model system.</title>
        <authorList>
            <person name="Chase E."/>
            <person name="Truchon A.R."/>
            <person name="Schepens W."/>
            <person name="Wilhelm S.W."/>
        </authorList>
    </citation>
    <scope>NUCLEOTIDE SEQUENCE [LARGE SCALE GENOMIC DNA]</scope>
    <source>
        <strain evidence="2 3">CCMP1851</strain>
    </source>
</reference>
<organism evidence="2 3">
    <name type="scientific">Aureococcus anophagefferens</name>
    <name type="common">Harmful bloom alga</name>
    <dbReference type="NCBI Taxonomy" id="44056"/>
    <lineage>
        <taxon>Eukaryota</taxon>
        <taxon>Sar</taxon>
        <taxon>Stramenopiles</taxon>
        <taxon>Ochrophyta</taxon>
        <taxon>Pelagophyceae</taxon>
        <taxon>Pelagomonadales</taxon>
        <taxon>Pelagomonadaceae</taxon>
        <taxon>Aureococcus</taxon>
    </lineage>
</organism>
<dbReference type="Proteomes" id="UP001363151">
    <property type="component" value="Unassembled WGS sequence"/>
</dbReference>
<evidence type="ECO:0000256" key="1">
    <source>
        <dbReference type="SAM" id="MobiDB-lite"/>
    </source>
</evidence>
<comment type="caution">
    <text evidence="2">The sequence shown here is derived from an EMBL/GenBank/DDBJ whole genome shotgun (WGS) entry which is preliminary data.</text>
</comment>
<sequence>MVVDGGSAGQFEALLSAQLDLSLSRAVTAARLEGEERGGGSASAAPRRVVATISPFDADITARCAEILGPRDFGADGLAAMKTALAGDDEPLDAGGGGDALGRAVGATMKRGLVDVCSEAAALYVWDRRSRPRAASLPSVLLDAALPGALDAAPVPDDAPHSLADGAAFAEKATLPHLVYSAYNALRVKHDLAVVAAAQHRDIVAAEEAIAARPRRRARAAAEEQRRLEAEAEAQRARDARSATEAEAERAEGEARAAKREAAAATAAGARRGRVPRLRRRGQGRRDAAARPRGPSTTPRRRTATASSATPSPPCSSPSTATPTLARGDAAALDAKAEKAYRKKFPKFEKALRKKWKHDAALSAPYVVPDEAALAVVLGGWRLRGRVGAARAPAVAPTGSGVSSAATPAAATARRGIASATATTCARPPGRDAPALEPRSQPFELGDVVVARADGVAEAHLRHEGEAVRGAAARRRPCSR</sequence>
<feature type="compositionally biased region" description="Low complexity" evidence="1">
    <location>
        <begin position="291"/>
        <end position="310"/>
    </location>
</feature>
<feature type="compositionally biased region" description="Basic and acidic residues" evidence="1">
    <location>
        <begin position="221"/>
        <end position="262"/>
    </location>
</feature>
<gene>
    <name evidence="2" type="ORF">SO694_00084159</name>
</gene>
<feature type="region of interest" description="Disordered" evidence="1">
    <location>
        <begin position="420"/>
        <end position="439"/>
    </location>
</feature>